<reference evidence="5" key="1">
    <citation type="submission" date="2023-03" db="EMBL/GenBank/DDBJ databases">
        <title>Massive genome expansion in bonnet fungi (Mycena s.s.) driven by repeated elements and novel gene families across ecological guilds.</title>
        <authorList>
            <consortium name="Lawrence Berkeley National Laboratory"/>
            <person name="Harder C.B."/>
            <person name="Miyauchi S."/>
            <person name="Viragh M."/>
            <person name="Kuo A."/>
            <person name="Thoen E."/>
            <person name="Andreopoulos B."/>
            <person name="Lu D."/>
            <person name="Skrede I."/>
            <person name="Drula E."/>
            <person name="Henrissat B."/>
            <person name="Morin E."/>
            <person name="Kohler A."/>
            <person name="Barry K."/>
            <person name="LaButti K."/>
            <person name="Morin E."/>
            <person name="Salamov A."/>
            <person name="Lipzen A."/>
            <person name="Mereny Z."/>
            <person name="Hegedus B."/>
            <person name="Baldrian P."/>
            <person name="Stursova M."/>
            <person name="Weitz H."/>
            <person name="Taylor A."/>
            <person name="Grigoriev I.V."/>
            <person name="Nagy L.G."/>
            <person name="Martin F."/>
            <person name="Kauserud H."/>
        </authorList>
    </citation>
    <scope>NUCLEOTIDE SEQUENCE</scope>
    <source>
        <strain evidence="5">9284</strain>
    </source>
</reference>
<dbReference type="InterPro" id="IPR042099">
    <property type="entry name" value="ANL_N_sf"/>
</dbReference>
<proteinExistence type="predicted"/>
<dbReference type="EMBL" id="JARKIF010000104">
    <property type="protein sequence ID" value="KAJ7604467.1"/>
    <property type="molecule type" value="Genomic_DNA"/>
</dbReference>
<evidence type="ECO:0000259" key="3">
    <source>
        <dbReference type="Pfam" id="PF00501"/>
    </source>
</evidence>
<dbReference type="SUPFAM" id="SSF53474">
    <property type="entry name" value="alpha/beta-Hydrolases"/>
    <property type="match status" value="1"/>
</dbReference>
<keyword evidence="6" id="KW-1185">Reference proteome</keyword>
<accession>A0AAD7AZ12</accession>
<organism evidence="5 6">
    <name type="scientific">Roridomyces roridus</name>
    <dbReference type="NCBI Taxonomy" id="1738132"/>
    <lineage>
        <taxon>Eukaryota</taxon>
        <taxon>Fungi</taxon>
        <taxon>Dikarya</taxon>
        <taxon>Basidiomycota</taxon>
        <taxon>Agaricomycotina</taxon>
        <taxon>Agaricomycetes</taxon>
        <taxon>Agaricomycetidae</taxon>
        <taxon>Agaricales</taxon>
        <taxon>Marasmiineae</taxon>
        <taxon>Mycenaceae</taxon>
        <taxon>Roridomyces</taxon>
    </lineage>
</organism>
<evidence type="ECO:0000313" key="6">
    <source>
        <dbReference type="Proteomes" id="UP001221142"/>
    </source>
</evidence>
<name>A0AAD7AZ12_9AGAR</name>
<evidence type="ECO:0000313" key="5">
    <source>
        <dbReference type="EMBL" id="KAJ7604467.1"/>
    </source>
</evidence>
<dbReference type="PANTHER" id="PTHR43439:SF2">
    <property type="entry name" value="ENZYME, PUTATIVE (JCVI)-RELATED"/>
    <property type="match status" value="1"/>
</dbReference>
<sequence>MPLDTLPGLLSRNAEQRPQDPFYVYADVENDSIVTITQLEFSCATHRAAHLLRPNRSGQDGKVVAIIAESDTILYHAVFLGLMTANFVPFPISPRNSPPAILQLLRTSACHHIISTCITLAPLLARLEEHIKDVDPEFELAIQEMPSLHEIYPNLGVETADHAFQPYPEGSFNPNLEDVVMYVHSSGSTGFPKAVGWNYRIVHYMIAYSTSDTDSKLHAPVAAMALPPFHTFGIGFQVATPLCGIYAAVYPPTATRRDALPMIPSPDNVLEHARRTKSRTLCTVPAFMVEWFNSPEAFEYLKTLHSIIWGGGPLPQRVGDGYIAAGVRLLSAYGTTEAGRIAALIPYEDDLKEWAWFRISDHVKVRWEPQGDGTFESQILATEKHVPLVLNLPDVKGYATSDLCVNHPTKKHLWRIIGRLDDTIVHTSGEKTVPAPMENIIIGSPLVKGVVVFGHERPQTGVLLEMAPEVHVDVTDRSQLAQLRNKIWPVIEEANAMAPAYSRIFKELILFASSDKPLPRAGKGTVLRKAAIHLYAAEIDALYNTVEEHAVDCIEAPTIWKVDFIQPWLMEVAASVCNFTAILATMDLRQQGFDSLTATVFRLHVSRGLRTGQLENVAAVLPQDLVYSRPTIGELSDFLEALVTGTLTESEIQASPSKLDYKPPITTDIVVEIRRDSSDTIPLIVFPGVRGTLNSTRALAANYSGTVWGVQIIESTPIEPFSTLAEFLTAAIRAKRPNGPYRLSGYSGSSVVVVAVAKMLEEAGEEVVQLSFIDHFPLLWTTEDMYGALRDPTRRRARAEGTSEGVIQLLRLDPLFGPESKGVKELEAIVAKAALGEESGINPDEIAWISIRRRSMASLLDFLAGFLPQEGPEAPREYADAVNRWLSSVNAPLSAITAEFGVAAAMSEEVRREWSDLGAAKCLKPVKHLWLTGVGHSGIMGDRRMAEFLKQQCP</sequence>
<gene>
    <name evidence="5" type="ORF">FB45DRAFT_1070376</name>
</gene>
<dbReference type="SUPFAM" id="SSF47336">
    <property type="entry name" value="ACP-like"/>
    <property type="match status" value="1"/>
</dbReference>
<dbReference type="Pfam" id="PF00501">
    <property type="entry name" value="AMP-binding"/>
    <property type="match status" value="1"/>
</dbReference>
<dbReference type="AlphaFoldDB" id="A0AAD7AZ12"/>
<feature type="domain" description="AMP-dependent synthetase/ligase" evidence="3">
    <location>
        <begin position="11"/>
        <end position="344"/>
    </location>
</feature>
<dbReference type="Pfam" id="PF00975">
    <property type="entry name" value="Thioesterase"/>
    <property type="match status" value="1"/>
</dbReference>
<dbReference type="InterPro" id="IPR036736">
    <property type="entry name" value="ACP-like_sf"/>
</dbReference>
<dbReference type="InterPro" id="IPR020845">
    <property type="entry name" value="AMP-binding_CS"/>
</dbReference>
<feature type="domain" description="Thioesterase" evidence="4">
    <location>
        <begin position="682"/>
        <end position="776"/>
    </location>
</feature>
<dbReference type="SUPFAM" id="SSF56801">
    <property type="entry name" value="Acetyl-CoA synthetase-like"/>
    <property type="match status" value="1"/>
</dbReference>
<keyword evidence="1" id="KW-0596">Phosphopantetheine</keyword>
<comment type="caution">
    <text evidence="5">The sequence shown here is derived from an EMBL/GenBank/DDBJ whole genome shotgun (WGS) entry which is preliminary data.</text>
</comment>
<evidence type="ECO:0000256" key="2">
    <source>
        <dbReference type="ARBA" id="ARBA00022553"/>
    </source>
</evidence>
<dbReference type="Gene3D" id="3.40.50.1820">
    <property type="entry name" value="alpha/beta hydrolase"/>
    <property type="match status" value="1"/>
</dbReference>
<dbReference type="PANTHER" id="PTHR43439">
    <property type="entry name" value="PHENYLACETATE-COENZYME A LIGASE"/>
    <property type="match status" value="1"/>
</dbReference>
<dbReference type="Pfam" id="PF23562">
    <property type="entry name" value="AMP-binding_C_3"/>
    <property type="match status" value="1"/>
</dbReference>
<evidence type="ECO:0000259" key="4">
    <source>
        <dbReference type="Pfam" id="PF00975"/>
    </source>
</evidence>
<dbReference type="InterPro" id="IPR001031">
    <property type="entry name" value="Thioesterase"/>
</dbReference>
<dbReference type="InterPro" id="IPR029058">
    <property type="entry name" value="AB_hydrolase_fold"/>
</dbReference>
<evidence type="ECO:0008006" key="7">
    <source>
        <dbReference type="Google" id="ProtNLM"/>
    </source>
</evidence>
<dbReference type="Proteomes" id="UP001221142">
    <property type="component" value="Unassembled WGS sequence"/>
</dbReference>
<dbReference type="InterPro" id="IPR051414">
    <property type="entry name" value="Adenylate-forming_Reductase"/>
</dbReference>
<dbReference type="Gene3D" id="3.40.50.12780">
    <property type="entry name" value="N-terminal domain of ligase-like"/>
    <property type="match status" value="1"/>
</dbReference>
<keyword evidence="2" id="KW-0597">Phosphoprotein</keyword>
<dbReference type="InterPro" id="IPR000873">
    <property type="entry name" value="AMP-dep_synth/lig_dom"/>
</dbReference>
<dbReference type="PROSITE" id="PS00455">
    <property type="entry name" value="AMP_BINDING"/>
    <property type="match status" value="1"/>
</dbReference>
<protein>
    <recommendedName>
        <fullName evidence="7">NRPS-like enzyme</fullName>
    </recommendedName>
</protein>
<evidence type="ECO:0000256" key="1">
    <source>
        <dbReference type="ARBA" id="ARBA00022450"/>
    </source>
</evidence>